<comment type="similarity">
    <text evidence="1">Belongs to the eukaryotic ribosomal protein eS19 family.</text>
</comment>
<dbReference type="GO" id="GO:0000028">
    <property type="term" value="P:ribosomal small subunit assembly"/>
    <property type="evidence" value="ECO:0007669"/>
    <property type="project" value="TreeGrafter"/>
</dbReference>
<dbReference type="SUPFAM" id="SSF46785">
    <property type="entry name" value="Winged helix' DNA-binding domain"/>
    <property type="match status" value="1"/>
</dbReference>
<gene>
    <name evidence="4" type="ORF">CROS1312_LOCUS1484</name>
</gene>
<dbReference type="FunFam" id="1.10.10.10:FF:000118">
    <property type="entry name" value="40S ribosomal protein S19"/>
    <property type="match status" value="1"/>
</dbReference>
<reference evidence="4" key="1">
    <citation type="submission" date="2021-01" db="EMBL/GenBank/DDBJ databases">
        <authorList>
            <person name="Corre E."/>
            <person name="Pelletier E."/>
            <person name="Niang G."/>
            <person name="Scheremetjew M."/>
            <person name="Finn R."/>
            <person name="Kale V."/>
            <person name="Holt S."/>
            <person name="Cochrane G."/>
            <person name="Meng A."/>
            <person name="Brown T."/>
            <person name="Cohen L."/>
        </authorList>
    </citation>
    <scope>NUCLEOTIDE SEQUENCE</scope>
    <source>
        <strain evidence="4">RCC2335</strain>
    </source>
</reference>
<dbReference type="PANTHER" id="PTHR11710">
    <property type="entry name" value="40S RIBOSOMAL PROTEIN S19"/>
    <property type="match status" value="1"/>
</dbReference>
<dbReference type="InterPro" id="IPR001266">
    <property type="entry name" value="Ribosomal_eS19"/>
</dbReference>
<dbReference type="Gene3D" id="1.10.10.10">
    <property type="entry name" value="Winged helix-like DNA-binding domain superfamily/Winged helix DNA-binding domain"/>
    <property type="match status" value="1"/>
</dbReference>
<sequence length="235" mass="26063">MTEETQYTPKTVKDVDAHEFVRQYAKHLKGKVSDRTIHDEGSGTGRGCTERARAVLPLAVAGASIGAFRSPCALALAPSPLASARPCRDRRPRERKERLSDKKINSFLSLSLSLQLTPCENVDLIKTGCYKELSPYDPDWYYVRAASVARKIYLKQGIGIGKFRKIYGSTYRKGVRTEHFCKVSGGVIRHICQQLEKAGLVELYSKGGRVITSAGKRDLDLIAGRCPNAPKMIFT</sequence>
<organism evidence="4">
    <name type="scientific">Chloropicon roscoffensis</name>
    <dbReference type="NCBI Taxonomy" id="1461544"/>
    <lineage>
        <taxon>Eukaryota</taxon>
        <taxon>Viridiplantae</taxon>
        <taxon>Chlorophyta</taxon>
        <taxon>Chloropicophyceae</taxon>
        <taxon>Chloropicales</taxon>
        <taxon>Chloropicaceae</taxon>
        <taxon>Chloropicon</taxon>
    </lineage>
</organism>
<protein>
    <recommendedName>
        <fullName evidence="5">Ribosomal protein S19</fullName>
    </recommendedName>
</protein>
<evidence type="ECO:0000313" key="4">
    <source>
        <dbReference type="EMBL" id="CAD9722216.1"/>
    </source>
</evidence>
<proteinExistence type="inferred from homology"/>
<dbReference type="InterPro" id="IPR036390">
    <property type="entry name" value="WH_DNA-bd_sf"/>
</dbReference>
<dbReference type="InterPro" id="IPR036388">
    <property type="entry name" value="WH-like_DNA-bd_sf"/>
</dbReference>
<evidence type="ECO:0000256" key="2">
    <source>
        <dbReference type="ARBA" id="ARBA00022980"/>
    </source>
</evidence>
<dbReference type="GO" id="GO:0006412">
    <property type="term" value="P:translation"/>
    <property type="evidence" value="ECO:0007669"/>
    <property type="project" value="InterPro"/>
</dbReference>
<keyword evidence="2" id="KW-0689">Ribosomal protein</keyword>
<dbReference type="PANTHER" id="PTHR11710:SF0">
    <property type="entry name" value="40S RIBOSOMAL PROTEIN S19"/>
    <property type="match status" value="1"/>
</dbReference>
<evidence type="ECO:0000256" key="3">
    <source>
        <dbReference type="ARBA" id="ARBA00023274"/>
    </source>
</evidence>
<dbReference type="GO" id="GO:0003723">
    <property type="term" value="F:RNA binding"/>
    <property type="evidence" value="ECO:0007669"/>
    <property type="project" value="TreeGrafter"/>
</dbReference>
<keyword evidence="3" id="KW-0687">Ribonucleoprotein</keyword>
<dbReference type="SMART" id="SM01413">
    <property type="entry name" value="Ribosomal_S19e"/>
    <property type="match status" value="1"/>
</dbReference>
<name>A0A7S2T8S5_9CHLO</name>
<dbReference type="AlphaFoldDB" id="A0A7S2T8S5"/>
<dbReference type="EMBL" id="HBHM01001890">
    <property type="protein sequence ID" value="CAD9722216.1"/>
    <property type="molecule type" value="Transcribed_RNA"/>
</dbReference>
<evidence type="ECO:0000256" key="1">
    <source>
        <dbReference type="ARBA" id="ARBA00010014"/>
    </source>
</evidence>
<dbReference type="GO" id="GO:0003735">
    <property type="term" value="F:structural constituent of ribosome"/>
    <property type="evidence" value="ECO:0007669"/>
    <property type="project" value="InterPro"/>
</dbReference>
<dbReference type="GO" id="GO:0022627">
    <property type="term" value="C:cytosolic small ribosomal subunit"/>
    <property type="evidence" value="ECO:0007669"/>
    <property type="project" value="TreeGrafter"/>
</dbReference>
<accession>A0A7S2T8S5</accession>
<evidence type="ECO:0008006" key="5">
    <source>
        <dbReference type="Google" id="ProtNLM"/>
    </source>
</evidence>
<dbReference type="Pfam" id="PF01090">
    <property type="entry name" value="Ribosomal_S19e"/>
    <property type="match status" value="1"/>
</dbReference>